<dbReference type="Proteomes" id="UP000285060">
    <property type="component" value="Unassembled WGS sequence"/>
</dbReference>
<dbReference type="Pfam" id="PF05071">
    <property type="entry name" value="NDUFA12"/>
    <property type="match status" value="1"/>
</dbReference>
<evidence type="ECO:0000256" key="2">
    <source>
        <dbReference type="RuleBase" id="RU363103"/>
    </source>
</evidence>
<feature type="region of interest" description="Disordered" evidence="3">
    <location>
        <begin position="181"/>
        <end position="215"/>
    </location>
</feature>
<keyword evidence="2" id="KW-0679">Respiratory chain</keyword>
<gene>
    <name evidence="5" type="ORF">DYB32_004907</name>
    <name evidence="4" type="ORF">H310_10693</name>
</gene>
<dbReference type="eggNOG" id="KOG3382">
    <property type="taxonomic scope" value="Eukaryota"/>
</dbReference>
<feature type="compositionally biased region" description="Basic and acidic residues" evidence="3">
    <location>
        <begin position="183"/>
        <end position="194"/>
    </location>
</feature>
<dbReference type="AlphaFoldDB" id="A0A024TPG7"/>
<dbReference type="PANTHER" id="PTHR12910">
    <property type="entry name" value="NADH-UBIQUINONE OXIDOREDUCTASE SUBUNIT B17.2"/>
    <property type="match status" value="1"/>
</dbReference>
<comment type="similarity">
    <text evidence="1 2">Belongs to the complex I NDUFA12 subunit family.</text>
</comment>
<dbReference type="GO" id="GO:0006979">
    <property type="term" value="P:response to oxidative stress"/>
    <property type="evidence" value="ECO:0007669"/>
    <property type="project" value="TreeGrafter"/>
</dbReference>
<reference evidence="5 6" key="2">
    <citation type="submission" date="2018-08" db="EMBL/GenBank/DDBJ databases">
        <title>Aphanomyces genome sequencing and annotation.</title>
        <authorList>
            <person name="Minardi D."/>
            <person name="Oidtmann B."/>
            <person name="Van Der Giezen M."/>
            <person name="Studholme D.J."/>
        </authorList>
    </citation>
    <scope>NUCLEOTIDE SEQUENCE [LARGE SCALE GENOMIC DNA]</scope>
    <source>
        <strain evidence="5 6">NJM0002</strain>
    </source>
</reference>
<dbReference type="InterPro" id="IPR007763">
    <property type="entry name" value="NDUFA12"/>
</dbReference>
<dbReference type="OrthoDB" id="274641at2759"/>
<keyword evidence="2" id="KW-0813">Transport</keyword>
<keyword evidence="2" id="KW-0999">Mitochondrion inner membrane</keyword>
<dbReference type="GO" id="GO:0045271">
    <property type="term" value="C:respiratory chain complex I"/>
    <property type="evidence" value="ECO:0007669"/>
    <property type="project" value="InterPro"/>
</dbReference>
<dbReference type="EMBL" id="QUSY01000403">
    <property type="protein sequence ID" value="RHY29719.1"/>
    <property type="molecule type" value="Genomic_DNA"/>
</dbReference>
<comment type="function">
    <text evidence="2">Accessory subunit of the mitochondrial membrane respiratory chain NADH dehydrogenase (Complex I), that is believed not to be involved in catalysis. Complex I functions in the transfer of electrons from NADH to the respiratory chain. The immediate electron acceptor for the enzyme is believed to be ubiquinone.</text>
</comment>
<dbReference type="GeneID" id="20087743"/>
<evidence type="ECO:0000313" key="6">
    <source>
        <dbReference type="Proteomes" id="UP000285060"/>
    </source>
</evidence>
<keyword evidence="2" id="KW-0496">Mitochondrion</keyword>
<proteinExistence type="inferred from homology"/>
<comment type="subcellular location">
    <subcellularLocation>
        <location evidence="2">Mitochondrion inner membrane</location>
        <topology evidence="2">Peripheral membrane protein</topology>
        <orientation evidence="2">Matrix side</orientation>
    </subcellularLocation>
</comment>
<dbReference type="PANTHER" id="PTHR12910:SF2">
    <property type="entry name" value="NADH DEHYDROGENASE [UBIQUINONE] 1 ALPHA SUBCOMPLEX SUBUNIT 12"/>
    <property type="match status" value="1"/>
</dbReference>
<dbReference type="VEuPathDB" id="FungiDB:H310_10693"/>
<evidence type="ECO:0000313" key="5">
    <source>
        <dbReference type="EMBL" id="RHY29719.1"/>
    </source>
</evidence>
<keyword evidence="2" id="KW-0249">Electron transport</keyword>
<reference evidence="4" key="1">
    <citation type="submission" date="2013-12" db="EMBL/GenBank/DDBJ databases">
        <title>The Genome Sequence of Aphanomyces invadans NJM9701.</title>
        <authorList>
            <consortium name="The Broad Institute Genomics Platform"/>
            <person name="Russ C."/>
            <person name="Tyler B."/>
            <person name="van West P."/>
            <person name="Dieguez-Uribeondo J."/>
            <person name="Young S.K."/>
            <person name="Zeng Q."/>
            <person name="Gargeya S."/>
            <person name="Fitzgerald M."/>
            <person name="Abouelleil A."/>
            <person name="Alvarado L."/>
            <person name="Chapman S.B."/>
            <person name="Gainer-Dewar J."/>
            <person name="Goldberg J."/>
            <person name="Griggs A."/>
            <person name="Gujja S."/>
            <person name="Hansen M."/>
            <person name="Howarth C."/>
            <person name="Imamovic A."/>
            <person name="Ireland A."/>
            <person name="Larimer J."/>
            <person name="McCowan C."/>
            <person name="Murphy C."/>
            <person name="Pearson M."/>
            <person name="Poon T.W."/>
            <person name="Priest M."/>
            <person name="Roberts A."/>
            <person name="Saif S."/>
            <person name="Shea T."/>
            <person name="Sykes S."/>
            <person name="Wortman J."/>
            <person name="Nusbaum C."/>
            <person name="Birren B."/>
        </authorList>
    </citation>
    <scope>NUCLEOTIDE SEQUENCE [LARGE SCALE GENOMIC DNA]</scope>
    <source>
        <strain evidence="4">NJM9701</strain>
    </source>
</reference>
<name>A0A024TPG7_9STRA</name>
<dbReference type="GO" id="GO:0005743">
    <property type="term" value="C:mitochondrial inner membrane"/>
    <property type="evidence" value="ECO:0007669"/>
    <property type="project" value="UniProtKB-SubCell"/>
</dbReference>
<organism evidence="4">
    <name type="scientific">Aphanomyces invadans</name>
    <dbReference type="NCBI Taxonomy" id="157072"/>
    <lineage>
        <taxon>Eukaryota</taxon>
        <taxon>Sar</taxon>
        <taxon>Stramenopiles</taxon>
        <taxon>Oomycota</taxon>
        <taxon>Saprolegniomycetes</taxon>
        <taxon>Saprolegniales</taxon>
        <taxon>Verrucalvaceae</taxon>
        <taxon>Aphanomyces</taxon>
    </lineage>
</organism>
<sequence length="215" mass="25102">MQAVVTKRVVAAVAGPAQKRHFISVAHKYKEAYERYGFWNCLWKLYNPGDIKFGKEVGEDRFGNKYYEDVTDVAGQQRWTEYKVQTHEEFGGDQVPPEWHLWMHQVTDAKPNEPGQQPENWVKIPLSNVSDAPYTTHLGPVGEFSENQTTYRQRAYGIDNHQWLKNGEPDRYYLQPRHPLRMRNRDNNDFDHIDYNNPDAPPKNSSAPLRGLDKN</sequence>
<protein>
    <recommendedName>
        <fullName evidence="2">NADH dehydrogenase [ubiquinone] 1 alpha subcomplex subunit 12</fullName>
    </recommendedName>
</protein>
<dbReference type="STRING" id="157072.A0A024TPG7"/>
<keyword evidence="6" id="KW-1185">Reference proteome</keyword>
<keyword evidence="2" id="KW-0472">Membrane</keyword>
<evidence type="ECO:0000256" key="1">
    <source>
        <dbReference type="ARBA" id="ARBA00007355"/>
    </source>
</evidence>
<evidence type="ECO:0000313" key="4">
    <source>
        <dbReference type="EMBL" id="ETV96045.1"/>
    </source>
</evidence>
<evidence type="ECO:0000256" key="3">
    <source>
        <dbReference type="SAM" id="MobiDB-lite"/>
    </source>
</evidence>
<dbReference type="RefSeq" id="XP_008875356.1">
    <property type="nucleotide sequence ID" value="XM_008877134.1"/>
</dbReference>
<dbReference type="EMBL" id="KI913978">
    <property type="protein sequence ID" value="ETV96045.1"/>
    <property type="molecule type" value="Genomic_DNA"/>
</dbReference>
<accession>A0A024TPG7</accession>